<comment type="similarity">
    <text evidence="2 6">Belongs to the FKBP-type PPIase family.</text>
</comment>
<name>A0A395M129_9BACT</name>
<evidence type="ECO:0000256" key="3">
    <source>
        <dbReference type="ARBA" id="ARBA00023110"/>
    </source>
</evidence>
<keyword evidence="7" id="KW-0732">Signal</keyword>
<feature type="signal peptide" evidence="7">
    <location>
        <begin position="1"/>
        <end position="15"/>
    </location>
</feature>
<comment type="caution">
    <text evidence="9">The sequence shown here is derived from an EMBL/GenBank/DDBJ whole genome shotgun (WGS) entry which is preliminary data.</text>
</comment>
<keyword evidence="3 5" id="KW-0697">Rotamase</keyword>
<evidence type="ECO:0000256" key="2">
    <source>
        <dbReference type="ARBA" id="ARBA00006577"/>
    </source>
</evidence>
<dbReference type="FunFam" id="3.10.50.40:FF:000006">
    <property type="entry name" value="Peptidyl-prolyl cis-trans isomerase"/>
    <property type="match status" value="1"/>
</dbReference>
<feature type="domain" description="PPIase FKBP-type" evidence="8">
    <location>
        <begin position="43"/>
        <end position="131"/>
    </location>
</feature>
<dbReference type="Pfam" id="PF00254">
    <property type="entry name" value="FKBP_C"/>
    <property type="match status" value="1"/>
</dbReference>
<evidence type="ECO:0000256" key="6">
    <source>
        <dbReference type="RuleBase" id="RU003915"/>
    </source>
</evidence>
<dbReference type="SUPFAM" id="SSF54534">
    <property type="entry name" value="FKBP-like"/>
    <property type="match status" value="1"/>
</dbReference>
<sequence>MALFLRVLFIFFALASLQCGGKKIETLNIIDEVVGTGAVAEPGKKLTVHYTGMLTNGKVFDSSRLPGRQPFEFVLGQGMVIAGWDEGLKGMRVGGKRRLEIPPHLGYGNQPVGEIPPNSALIFDIELLDVE</sequence>
<dbReference type="GO" id="GO:0003755">
    <property type="term" value="F:peptidyl-prolyl cis-trans isomerase activity"/>
    <property type="evidence" value="ECO:0007669"/>
    <property type="project" value="UniProtKB-UniRule"/>
</dbReference>
<dbReference type="Gene3D" id="3.10.50.40">
    <property type="match status" value="1"/>
</dbReference>
<accession>A0A395M129</accession>
<evidence type="ECO:0000256" key="1">
    <source>
        <dbReference type="ARBA" id="ARBA00000971"/>
    </source>
</evidence>
<proteinExistence type="inferred from homology"/>
<evidence type="ECO:0000256" key="4">
    <source>
        <dbReference type="ARBA" id="ARBA00023235"/>
    </source>
</evidence>
<evidence type="ECO:0000256" key="7">
    <source>
        <dbReference type="SAM" id="SignalP"/>
    </source>
</evidence>
<feature type="chain" id="PRO_5017376431" description="Peptidyl-prolyl cis-trans isomerase" evidence="7">
    <location>
        <begin position="16"/>
        <end position="131"/>
    </location>
</feature>
<keyword evidence="4 5" id="KW-0413">Isomerase</keyword>
<dbReference type="Proteomes" id="UP000266389">
    <property type="component" value="Unassembled WGS sequence"/>
</dbReference>
<dbReference type="PANTHER" id="PTHR43811:SF19">
    <property type="entry name" value="39 KDA FK506-BINDING NUCLEAR PROTEIN"/>
    <property type="match status" value="1"/>
</dbReference>
<evidence type="ECO:0000313" key="9">
    <source>
        <dbReference type="EMBL" id="RFM24402.1"/>
    </source>
</evidence>
<dbReference type="AlphaFoldDB" id="A0A395M129"/>
<reference evidence="9 10" key="1">
    <citation type="journal article" date="2011" name="ISME J.">
        <title>Community ecology of hot spring cyanobacterial mats: predominant populations and their functional potential.</title>
        <authorList>
            <person name="Klatt C.G."/>
            <person name="Wood J.M."/>
            <person name="Rusch D.B."/>
            <person name="Bateson M.M."/>
            <person name="Hamamura N."/>
            <person name="Heidelberg J.F."/>
            <person name="Grossman A.R."/>
            <person name="Bhaya D."/>
            <person name="Cohan F.M."/>
            <person name="Kuhl M."/>
            <person name="Bryant D.A."/>
            <person name="Ward D.M."/>
        </authorList>
    </citation>
    <scope>NUCLEOTIDE SEQUENCE [LARGE SCALE GENOMIC DNA]</scope>
    <source>
        <strain evidence="9">OS</strain>
    </source>
</reference>
<dbReference type="PROSITE" id="PS50059">
    <property type="entry name" value="FKBP_PPIASE"/>
    <property type="match status" value="1"/>
</dbReference>
<evidence type="ECO:0000259" key="8">
    <source>
        <dbReference type="PROSITE" id="PS50059"/>
    </source>
</evidence>
<dbReference type="InterPro" id="IPR001179">
    <property type="entry name" value="PPIase_FKBP_dom"/>
</dbReference>
<comment type="catalytic activity">
    <reaction evidence="1 5 6">
        <text>[protein]-peptidylproline (omega=180) = [protein]-peptidylproline (omega=0)</text>
        <dbReference type="Rhea" id="RHEA:16237"/>
        <dbReference type="Rhea" id="RHEA-COMP:10747"/>
        <dbReference type="Rhea" id="RHEA-COMP:10748"/>
        <dbReference type="ChEBI" id="CHEBI:83833"/>
        <dbReference type="ChEBI" id="CHEBI:83834"/>
        <dbReference type="EC" id="5.2.1.8"/>
    </reaction>
</comment>
<evidence type="ECO:0000313" key="10">
    <source>
        <dbReference type="Proteomes" id="UP000266389"/>
    </source>
</evidence>
<evidence type="ECO:0000256" key="5">
    <source>
        <dbReference type="PROSITE-ProRule" id="PRU00277"/>
    </source>
</evidence>
<organism evidence="9 10">
    <name type="scientific">Candidatus Thermochlorobacter aerophilus</name>
    <dbReference type="NCBI Taxonomy" id="1868324"/>
    <lineage>
        <taxon>Bacteria</taxon>
        <taxon>Pseudomonadati</taxon>
        <taxon>Chlorobiota</taxon>
        <taxon>Chlorobiia</taxon>
        <taxon>Chlorobiales</taxon>
        <taxon>Candidatus Thermochlorobacteriaceae</taxon>
        <taxon>Candidatus Thermochlorobacter</taxon>
    </lineage>
</organism>
<protein>
    <recommendedName>
        <fullName evidence="6">Peptidyl-prolyl cis-trans isomerase</fullName>
        <ecNumber evidence="6">5.2.1.8</ecNumber>
    </recommendedName>
</protein>
<gene>
    <name evidence="9" type="ORF">D0433_05265</name>
</gene>
<dbReference type="EC" id="5.2.1.8" evidence="6"/>
<dbReference type="EMBL" id="PHFL01000039">
    <property type="protein sequence ID" value="RFM24402.1"/>
    <property type="molecule type" value="Genomic_DNA"/>
</dbReference>
<dbReference type="InterPro" id="IPR046357">
    <property type="entry name" value="PPIase_dom_sf"/>
</dbReference>
<dbReference type="PANTHER" id="PTHR43811">
    <property type="entry name" value="FKBP-TYPE PEPTIDYL-PROLYL CIS-TRANS ISOMERASE FKPA"/>
    <property type="match status" value="1"/>
</dbReference>